<sequence length="262" mass="28267">MSLDQKQVMSAAASIREAYEAKSPIAALRNSYDMEIDDAYAVQEENTKHWLTQGRLLSGRKIGVTSHAVQSQLGVDQPDFGMLFSDMAFADGQEISMSHLLQPRIEGEIAFYLGKDLDSPGITLAEVLSSIEYAVAAIEVVDSRIANWDIQITDTIADNASSGLYVLGSRPVKLDAFDHLNCGMVIENNGETVCKGQGSACLGNPLNACLWLAQMMIKYGRPLKAGDLILSGALGPLTQVESGQVYEMKIEGLGSVRADFTA</sequence>
<dbReference type="InterPro" id="IPR050772">
    <property type="entry name" value="Hydratase-Decarb/MhpD_sf"/>
</dbReference>
<keyword evidence="1" id="KW-0456">Lyase</keyword>
<accession>A0A368DZK2</accession>
<evidence type="ECO:0000313" key="4">
    <source>
        <dbReference type="Proteomes" id="UP000252132"/>
    </source>
</evidence>
<dbReference type="InterPro" id="IPR011234">
    <property type="entry name" value="Fumarylacetoacetase-like_C"/>
</dbReference>
<gene>
    <name evidence="3" type="ORF">DBW69_05050</name>
</gene>
<evidence type="ECO:0000259" key="2">
    <source>
        <dbReference type="Pfam" id="PF01557"/>
    </source>
</evidence>
<dbReference type="Proteomes" id="UP000252132">
    <property type="component" value="Unassembled WGS sequence"/>
</dbReference>
<comment type="caution">
    <text evidence="3">The sequence shown here is derived from an EMBL/GenBank/DDBJ whole genome shotgun (WGS) entry which is preliminary data.</text>
</comment>
<evidence type="ECO:0000313" key="3">
    <source>
        <dbReference type="EMBL" id="RCL76655.1"/>
    </source>
</evidence>
<dbReference type="PANTHER" id="PTHR30143">
    <property type="entry name" value="ACID HYDRATASE"/>
    <property type="match status" value="1"/>
</dbReference>
<organism evidence="3 4">
    <name type="scientific">PS1 clade bacterium</name>
    <dbReference type="NCBI Taxonomy" id="2175152"/>
    <lineage>
        <taxon>Bacteria</taxon>
        <taxon>Pseudomonadati</taxon>
        <taxon>Pseudomonadota</taxon>
        <taxon>Alphaproteobacteria</taxon>
        <taxon>PS1 clade</taxon>
    </lineage>
</organism>
<dbReference type="SUPFAM" id="SSF56529">
    <property type="entry name" value="FAH"/>
    <property type="match status" value="1"/>
</dbReference>
<protein>
    <submittedName>
        <fullName evidence="3">2-keto-4-pentenoate hydratase</fullName>
    </submittedName>
</protein>
<dbReference type="InterPro" id="IPR036663">
    <property type="entry name" value="Fumarylacetoacetase_C_sf"/>
</dbReference>
<dbReference type="PANTHER" id="PTHR30143:SF0">
    <property type="entry name" value="2-KETO-4-PENTENOATE HYDRATASE"/>
    <property type="match status" value="1"/>
</dbReference>
<feature type="domain" description="Fumarylacetoacetase-like C-terminal" evidence="2">
    <location>
        <begin position="67"/>
        <end position="259"/>
    </location>
</feature>
<dbReference type="Gene3D" id="3.90.850.10">
    <property type="entry name" value="Fumarylacetoacetase-like, C-terminal domain"/>
    <property type="match status" value="1"/>
</dbReference>
<dbReference type="EMBL" id="QOQF01000019">
    <property type="protein sequence ID" value="RCL76655.1"/>
    <property type="molecule type" value="Genomic_DNA"/>
</dbReference>
<dbReference type="AlphaFoldDB" id="A0A368DZK2"/>
<dbReference type="GO" id="GO:0008684">
    <property type="term" value="F:2-oxopent-4-enoate hydratase activity"/>
    <property type="evidence" value="ECO:0007669"/>
    <property type="project" value="TreeGrafter"/>
</dbReference>
<evidence type="ECO:0000256" key="1">
    <source>
        <dbReference type="ARBA" id="ARBA00023239"/>
    </source>
</evidence>
<proteinExistence type="predicted"/>
<dbReference type="GO" id="GO:0005737">
    <property type="term" value="C:cytoplasm"/>
    <property type="evidence" value="ECO:0007669"/>
    <property type="project" value="TreeGrafter"/>
</dbReference>
<reference evidence="3 4" key="1">
    <citation type="journal article" date="2018" name="Microbiome">
        <title>Fine metagenomic profile of the Mediterranean stratified and mixed water columns revealed by assembly and recruitment.</title>
        <authorList>
            <person name="Haro-Moreno J.M."/>
            <person name="Lopez-Perez M."/>
            <person name="De La Torre J.R."/>
            <person name="Picazo A."/>
            <person name="Camacho A."/>
            <person name="Rodriguez-Valera F."/>
        </authorList>
    </citation>
    <scope>NUCLEOTIDE SEQUENCE [LARGE SCALE GENOMIC DNA]</scope>
    <source>
        <strain evidence="3">MED-G55</strain>
    </source>
</reference>
<dbReference type="Pfam" id="PF01557">
    <property type="entry name" value="FAA_hydrolase"/>
    <property type="match status" value="1"/>
</dbReference>
<name>A0A368DZK2_9PROT</name>